<comment type="caution">
    <text evidence="6">The sequence shown here is derived from an EMBL/GenBank/DDBJ whole genome shotgun (WGS) entry which is preliminary data.</text>
</comment>
<protein>
    <submittedName>
        <fullName evidence="6">Creatininase family protein</fullName>
    </submittedName>
</protein>
<comment type="cofactor">
    <cofactor evidence="1">
        <name>Zn(2+)</name>
        <dbReference type="ChEBI" id="CHEBI:29105"/>
    </cofactor>
</comment>
<dbReference type="RefSeq" id="WP_106690643.1">
    <property type="nucleotide sequence ID" value="NZ_PXNQ02000003.1"/>
</dbReference>
<dbReference type="OrthoDB" id="9801445at2"/>
<organism evidence="6 7">
    <name type="scientific">Paracoccus methylarcula</name>
    <dbReference type="NCBI Taxonomy" id="72022"/>
    <lineage>
        <taxon>Bacteria</taxon>
        <taxon>Pseudomonadati</taxon>
        <taxon>Pseudomonadota</taxon>
        <taxon>Alphaproteobacteria</taxon>
        <taxon>Rhodobacterales</taxon>
        <taxon>Paracoccaceae</taxon>
        <taxon>Paracoccus</taxon>
    </lineage>
</organism>
<dbReference type="EMBL" id="PXNQ02000003">
    <property type="protein sequence ID" value="RNF35294.1"/>
    <property type="molecule type" value="Genomic_DNA"/>
</dbReference>
<dbReference type="Proteomes" id="UP000238137">
    <property type="component" value="Unassembled WGS sequence"/>
</dbReference>
<dbReference type="Gene3D" id="3.40.50.10310">
    <property type="entry name" value="Creatininase"/>
    <property type="match status" value="1"/>
</dbReference>
<dbReference type="GO" id="GO:0046872">
    <property type="term" value="F:metal ion binding"/>
    <property type="evidence" value="ECO:0007669"/>
    <property type="project" value="UniProtKB-KW"/>
</dbReference>
<dbReference type="PANTHER" id="PTHR35005:SF1">
    <property type="entry name" value="2-AMINO-5-FORMYLAMINO-6-RIBOSYLAMINOPYRIMIDIN-4(3H)-ONE 5'-MONOPHOSPHATE DEFORMYLASE"/>
    <property type="match status" value="1"/>
</dbReference>
<dbReference type="GO" id="GO:0009231">
    <property type="term" value="P:riboflavin biosynthetic process"/>
    <property type="evidence" value="ECO:0007669"/>
    <property type="project" value="TreeGrafter"/>
</dbReference>
<accession>A0A422QZ86</accession>
<dbReference type="PANTHER" id="PTHR35005">
    <property type="entry name" value="3-DEHYDRO-SCYLLO-INOSOSE HYDROLASE"/>
    <property type="match status" value="1"/>
</dbReference>
<dbReference type="SUPFAM" id="SSF102215">
    <property type="entry name" value="Creatininase"/>
    <property type="match status" value="1"/>
</dbReference>
<reference evidence="6" key="1">
    <citation type="submission" date="2018-05" db="EMBL/GenBank/DDBJ databases">
        <title>Reclassification of Methylarcula marina and Methylarcula terricola as Paracoccus methylarcula sp.nov., comb.nov. and Paracoccus terricola comb.nov.</title>
        <authorList>
            <person name="Shmareva M.N."/>
            <person name="Doronina N.V."/>
            <person name="Vasilenko O.V."/>
            <person name="Tarlachkov S.V."/>
            <person name="Trotsenko Y.A."/>
        </authorList>
    </citation>
    <scope>NUCLEOTIDE SEQUENCE [LARGE SCALE GENOMIC DNA]</scope>
    <source>
        <strain evidence="6">VKM B-2159</strain>
    </source>
</reference>
<evidence type="ECO:0000256" key="5">
    <source>
        <dbReference type="ARBA" id="ARBA00024029"/>
    </source>
</evidence>
<proteinExistence type="inferred from homology"/>
<keyword evidence="3" id="KW-0378">Hydrolase</keyword>
<gene>
    <name evidence="6" type="ORF">A7A09_006755</name>
</gene>
<dbReference type="Pfam" id="PF02633">
    <property type="entry name" value="Creatininase"/>
    <property type="match status" value="1"/>
</dbReference>
<evidence type="ECO:0000256" key="4">
    <source>
        <dbReference type="ARBA" id="ARBA00022833"/>
    </source>
</evidence>
<evidence type="ECO:0000256" key="1">
    <source>
        <dbReference type="ARBA" id="ARBA00001947"/>
    </source>
</evidence>
<dbReference type="InterPro" id="IPR024087">
    <property type="entry name" value="Creatininase-like_sf"/>
</dbReference>
<evidence type="ECO:0000313" key="7">
    <source>
        <dbReference type="Proteomes" id="UP000238137"/>
    </source>
</evidence>
<keyword evidence="4" id="KW-0862">Zinc</keyword>
<evidence type="ECO:0000256" key="2">
    <source>
        <dbReference type="ARBA" id="ARBA00022723"/>
    </source>
</evidence>
<sequence>MTKIRLAEMTQSEFARRTREPVVILIPLGSQEVQGPHCPMGDHILAERLSELAASRADALVAPGLAFGYADFFRPFAGGMQLRPETFKAVLRDMLESLLQHGLHHLLIVNGHGGNAPLISQLARELRREYGVIIPSIDLWTAVPDRLLRELFGCASVRGHGGEPISSVAMHLFPTLCRPDLRVAKALRGQVMGLPVRGVSGANFGDLRVNLPLDADEVDANGLLGGNAELASVGAGERLTGEIVGTLARLIEHLQRTDPRASVDMERP</sequence>
<keyword evidence="7" id="KW-1185">Reference proteome</keyword>
<dbReference type="InterPro" id="IPR003785">
    <property type="entry name" value="Creatininase/forma_Hydrolase"/>
</dbReference>
<evidence type="ECO:0000313" key="6">
    <source>
        <dbReference type="EMBL" id="RNF35294.1"/>
    </source>
</evidence>
<comment type="similarity">
    <text evidence="5">Belongs to the creatininase superfamily.</text>
</comment>
<dbReference type="GO" id="GO:0016811">
    <property type="term" value="F:hydrolase activity, acting on carbon-nitrogen (but not peptide) bonds, in linear amides"/>
    <property type="evidence" value="ECO:0007669"/>
    <property type="project" value="TreeGrafter"/>
</dbReference>
<evidence type="ECO:0000256" key="3">
    <source>
        <dbReference type="ARBA" id="ARBA00022801"/>
    </source>
</evidence>
<name>A0A422QZ86_9RHOB</name>
<keyword evidence="2" id="KW-0479">Metal-binding</keyword>
<dbReference type="AlphaFoldDB" id="A0A422QZ86"/>